<accession>A0ABN7WWX4</accession>
<reference evidence="1 2" key="1">
    <citation type="submission" date="2021-06" db="EMBL/GenBank/DDBJ databases">
        <authorList>
            <person name="Kallberg Y."/>
            <person name="Tangrot J."/>
            <person name="Rosling A."/>
        </authorList>
    </citation>
    <scope>NUCLEOTIDE SEQUENCE [LARGE SCALE GENOMIC DNA]</scope>
    <source>
        <strain evidence="1 2">120-4 pot B 10/14</strain>
    </source>
</reference>
<feature type="non-terminal residue" evidence="1">
    <location>
        <position position="1"/>
    </location>
</feature>
<gene>
    <name evidence="1" type="ORF">GMARGA_LOCUS36174</name>
</gene>
<organism evidence="1 2">
    <name type="scientific">Gigaspora margarita</name>
    <dbReference type="NCBI Taxonomy" id="4874"/>
    <lineage>
        <taxon>Eukaryota</taxon>
        <taxon>Fungi</taxon>
        <taxon>Fungi incertae sedis</taxon>
        <taxon>Mucoromycota</taxon>
        <taxon>Glomeromycotina</taxon>
        <taxon>Glomeromycetes</taxon>
        <taxon>Diversisporales</taxon>
        <taxon>Gigasporaceae</taxon>
        <taxon>Gigaspora</taxon>
    </lineage>
</organism>
<name>A0ABN7WWX4_GIGMA</name>
<dbReference type="EMBL" id="CAJVQB010070169">
    <property type="protein sequence ID" value="CAG8842785.1"/>
    <property type="molecule type" value="Genomic_DNA"/>
</dbReference>
<sequence>KDMSEIMYCEACQTTDSAKFQSLGGEMWKKAVNNSLVKKDWEEGIRLCNICYMNIKNPLDKLSKQAKNTNIDEDAKNEVAHEKNESYEVSDRHLLRGFVTAKKPSIVTFCDYVHCRNSNYSVD</sequence>
<feature type="non-terminal residue" evidence="1">
    <location>
        <position position="123"/>
    </location>
</feature>
<comment type="caution">
    <text evidence="1">The sequence shown here is derived from an EMBL/GenBank/DDBJ whole genome shotgun (WGS) entry which is preliminary data.</text>
</comment>
<evidence type="ECO:0000313" key="1">
    <source>
        <dbReference type="EMBL" id="CAG8842785.1"/>
    </source>
</evidence>
<protein>
    <submittedName>
        <fullName evidence="1">23640_t:CDS:1</fullName>
    </submittedName>
</protein>
<evidence type="ECO:0000313" key="2">
    <source>
        <dbReference type="Proteomes" id="UP000789901"/>
    </source>
</evidence>
<keyword evidence="2" id="KW-1185">Reference proteome</keyword>
<proteinExistence type="predicted"/>
<dbReference type="Proteomes" id="UP000789901">
    <property type="component" value="Unassembled WGS sequence"/>
</dbReference>